<sequence length="170" mass="19680">MRATGRSTPRWGVRDHTYNKPVVPFETRVSHVRDFHSVQRVAVWRMNKTRRLFWETLGSTDGHGWFAEIADDVLEEDTPVEHSCHLYSPSSTFLSCKLSRKLFIERYGASGVSANRDLHELFTKRSDRSMDPFLSLVSSYVSFSLFSPPFFNQVPLAFYLTLATRREVIT</sequence>
<protein>
    <submittedName>
        <fullName evidence="1">Uncharacterized protein</fullName>
    </submittedName>
</protein>
<gene>
    <name evidence="1" type="ORF">ALC57_07104</name>
</gene>
<accession>A0A195E6Z5</accession>
<organism evidence="1 2">
    <name type="scientific">Trachymyrmex cornetzi</name>
    <dbReference type="NCBI Taxonomy" id="471704"/>
    <lineage>
        <taxon>Eukaryota</taxon>
        <taxon>Metazoa</taxon>
        <taxon>Ecdysozoa</taxon>
        <taxon>Arthropoda</taxon>
        <taxon>Hexapoda</taxon>
        <taxon>Insecta</taxon>
        <taxon>Pterygota</taxon>
        <taxon>Neoptera</taxon>
        <taxon>Endopterygota</taxon>
        <taxon>Hymenoptera</taxon>
        <taxon>Apocrita</taxon>
        <taxon>Aculeata</taxon>
        <taxon>Formicoidea</taxon>
        <taxon>Formicidae</taxon>
        <taxon>Myrmicinae</taxon>
        <taxon>Trachymyrmex</taxon>
    </lineage>
</organism>
<keyword evidence="2" id="KW-1185">Reference proteome</keyword>
<dbReference type="EMBL" id="KQ979592">
    <property type="protein sequence ID" value="KYN20614.1"/>
    <property type="molecule type" value="Genomic_DNA"/>
</dbReference>
<evidence type="ECO:0000313" key="2">
    <source>
        <dbReference type="Proteomes" id="UP000078492"/>
    </source>
</evidence>
<dbReference type="AlphaFoldDB" id="A0A195E6Z5"/>
<name>A0A195E6Z5_9HYME</name>
<evidence type="ECO:0000313" key="1">
    <source>
        <dbReference type="EMBL" id="KYN20614.1"/>
    </source>
</evidence>
<dbReference type="Proteomes" id="UP000078492">
    <property type="component" value="Unassembled WGS sequence"/>
</dbReference>
<proteinExistence type="predicted"/>
<reference evidence="1 2" key="1">
    <citation type="submission" date="2015-09" db="EMBL/GenBank/DDBJ databases">
        <title>Trachymyrmex cornetzi WGS genome.</title>
        <authorList>
            <person name="Nygaard S."/>
            <person name="Hu H."/>
            <person name="Boomsma J."/>
            <person name="Zhang G."/>
        </authorList>
    </citation>
    <scope>NUCLEOTIDE SEQUENCE [LARGE SCALE GENOMIC DNA]</scope>
    <source>
        <strain evidence="1">Tcor2-1</strain>
        <tissue evidence="1">Whole body</tissue>
    </source>
</reference>